<dbReference type="GO" id="GO:0005525">
    <property type="term" value="F:GTP binding"/>
    <property type="evidence" value="ECO:0007669"/>
    <property type="project" value="UniProtKB-UniRule"/>
</dbReference>
<dbReference type="AlphaFoldDB" id="A0A286IGE4"/>
<evidence type="ECO:0000256" key="7">
    <source>
        <dbReference type="ARBA" id="ARBA00023150"/>
    </source>
</evidence>
<keyword evidence="6 8" id="KW-0342">GTP-binding</keyword>
<dbReference type="Pfam" id="PF12804">
    <property type="entry name" value="NTP_transf_3"/>
    <property type="match status" value="1"/>
</dbReference>
<dbReference type="OrthoDB" id="9788394at2"/>
<comment type="domain">
    <text evidence="8">The N-terminal domain determines nucleotide recognition and specific binding, while the C-terminal domain determines the specific binding to the target protein.</text>
</comment>
<reference evidence="11" key="1">
    <citation type="submission" date="2017-08" db="EMBL/GenBank/DDBJ databases">
        <authorList>
            <person name="Varghese N."/>
            <person name="Submissions S."/>
        </authorList>
    </citation>
    <scope>NUCLEOTIDE SEQUENCE [LARGE SCALE GENOMIC DNA]</scope>
    <source>
        <strain evidence="11">KCTC 23107</strain>
    </source>
</reference>
<evidence type="ECO:0000256" key="2">
    <source>
        <dbReference type="ARBA" id="ARBA00022679"/>
    </source>
</evidence>
<evidence type="ECO:0000313" key="10">
    <source>
        <dbReference type="EMBL" id="SOE18419.1"/>
    </source>
</evidence>
<accession>A0A286IGE4</accession>
<keyword evidence="5 8" id="KW-0460">Magnesium</keyword>
<comment type="similarity">
    <text evidence="8">Belongs to the MobA family.</text>
</comment>
<sequence length="206" mass="21736">MSGPIAGLVLAGGLSRRMGGGEKGLQMLAGRSMISRVIDRIAPQVDHLAINANSDPAPYLAFDLPVLPDTIKGHVGPLAGVLTGLEWAAALPGVTQVVTAATDTPFLPLDLVARFTALSGPERIVIARSNGNRHPVFGLWPVALRQDLAEWLATSDTMKVLAWVHRHDYAFCDFEAASDGVPDPFFNANTPGELADAETYVNGASA</sequence>
<keyword evidence="4 8" id="KW-0547">Nucleotide-binding</keyword>
<dbReference type="Proteomes" id="UP000219465">
    <property type="component" value="Unassembled WGS sequence"/>
</dbReference>
<dbReference type="PANTHER" id="PTHR19136">
    <property type="entry name" value="MOLYBDENUM COFACTOR GUANYLYLTRANSFERASE"/>
    <property type="match status" value="1"/>
</dbReference>
<dbReference type="HAMAP" id="MF_00316">
    <property type="entry name" value="MobA"/>
    <property type="match status" value="1"/>
</dbReference>
<evidence type="ECO:0000313" key="11">
    <source>
        <dbReference type="Proteomes" id="UP000219465"/>
    </source>
</evidence>
<evidence type="ECO:0000256" key="4">
    <source>
        <dbReference type="ARBA" id="ARBA00022741"/>
    </source>
</evidence>
<gene>
    <name evidence="8" type="primary">mobA</name>
    <name evidence="10" type="ORF">SAMN05877838_3343</name>
</gene>
<dbReference type="EMBL" id="OCPC01000005">
    <property type="protein sequence ID" value="SOE18419.1"/>
    <property type="molecule type" value="Genomic_DNA"/>
</dbReference>
<dbReference type="CDD" id="cd02503">
    <property type="entry name" value="MobA"/>
    <property type="match status" value="1"/>
</dbReference>
<protein>
    <recommendedName>
        <fullName evidence="8">Molybdenum cofactor guanylyltransferase</fullName>
        <shortName evidence="8">MoCo guanylyltransferase</shortName>
        <ecNumber evidence="8">2.7.7.77</ecNumber>
    </recommendedName>
    <alternativeName>
        <fullName evidence="8">GTP:molybdopterin guanylyltransferase</fullName>
    </alternativeName>
    <alternativeName>
        <fullName evidence="8">Mo-MPT guanylyltransferase</fullName>
    </alternativeName>
    <alternativeName>
        <fullName evidence="8">Molybdopterin guanylyltransferase</fullName>
    </alternativeName>
    <alternativeName>
        <fullName evidence="8">Molybdopterin-guanine dinucleotide synthase</fullName>
        <shortName evidence="8">MGD synthase</shortName>
    </alternativeName>
</protein>
<keyword evidence="7 8" id="KW-0501">Molybdenum cofactor biosynthesis</keyword>
<dbReference type="GO" id="GO:0005737">
    <property type="term" value="C:cytoplasm"/>
    <property type="evidence" value="ECO:0007669"/>
    <property type="project" value="UniProtKB-SubCell"/>
</dbReference>
<dbReference type="RefSeq" id="WP_097108901.1">
    <property type="nucleotide sequence ID" value="NZ_OCPC01000005.1"/>
</dbReference>
<comment type="cofactor">
    <cofactor evidence="8">
        <name>Mg(2+)</name>
        <dbReference type="ChEBI" id="CHEBI:18420"/>
    </cofactor>
</comment>
<comment type="subunit">
    <text evidence="8">Monomer.</text>
</comment>
<comment type="function">
    <text evidence="8">Transfers a GMP moiety from GTP to Mo-molybdopterin (Mo-MPT) cofactor (Moco or molybdenum cofactor) to form Mo-molybdopterin guanine dinucleotide (Mo-MGD) cofactor.</text>
</comment>
<evidence type="ECO:0000256" key="1">
    <source>
        <dbReference type="ARBA" id="ARBA00022490"/>
    </source>
</evidence>
<dbReference type="GO" id="GO:0061603">
    <property type="term" value="F:molybdenum cofactor guanylyltransferase activity"/>
    <property type="evidence" value="ECO:0007669"/>
    <property type="project" value="UniProtKB-EC"/>
</dbReference>
<evidence type="ECO:0000256" key="5">
    <source>
        <dbReference type="ARBA" id="ARBA00022842"/>
    </source>
</evidence>
<comment type="catalytic activity">
    <reaction evidence="8">
        <text>Mo-molybdopterin + GTP + H(+) = Mo-molybdopterin guanine dinucleotide + diphosphate</text>
        <dbReference type="Rhea" id="RHEA:34243"/>
        <dbReference type="ChEBI" id="CHEBI:15378"/>
        <dbReference type="ChEBI" id="CHEBI:33019"/>
        <dbReference type="ChEBI" id="CHEBI:37565"/>
        <dbReference type="ChEBI" id="CHEBI:71302"/>
        <dbReference type="ChEBI" id="CHEBI:71310"/>
        <dbReference type="EC" id="2.7.7.77"/>
    </reaction>
</comment>
<feature type="binding site" evidence="8">
    <location>
        <position position="103"/>
    </location>
    <ligand>
        <name>Mg(2+)</name>
        <dbReference type="ChEBI" id="CHEBI:18420"/>
    </ligand>
</feature>
<feature type="binding site" evidence="8">
    <location>
        <begin position="10"/>
        <end position="12"/>
    </location>
    <ligand>
        <name>GTP</name>
        <dbReference type="ChEBI" id="CHEBI:37565"/>
    </ligand>
</feature>
<dbReference type="PANTHER" id="PTHR19136:SF81">
    <property type="entry name" value="MOLYBDENUM COFACTOR GUANYLYLTRANSFERASE"/>
    <property type="match status" value="1"/>
</dbReference>
<dbReference type="GO" id="GO:1902758">
    <property type="term" value="P:bis(molybdopterin guanine dinucleotide)molybdenum biosynthetic process"/>
    <property type="evidence" value="ECO:0007669"/>
    <property type="project" value="TreeGrafter"/>
</dbReference>
<keyword evidence="11" id="KW-1185">Reference proteome</keyword>
<feature type="domain" description="MobA-like NTP transferase" evidence="9">
    <location>
        <begin position="7"/>
        <end position="163"/>
    </location>
</feature>
<dbReference type="InterPro" id="IPR013482">
    <property type="entry name" value="Molybde_CF_guanTrfase"/>
</dbReference>
<organism evidence="10 11">
    <name type="scientific">Hoeflea halophila</name>
    <dbReference type="NCBI Taxonomy" id="714899"/>
    <lineage>
        <taxon>Bacteria</taxon>
        <taxon>Pseudomonadati</taxon>
        <taxon>Pseudomonadota</taxon>
        <taxon>Alphaproteobacteria</taxon>
        <taxon>Hyphomicrobiales</taxon>
        <taxon>Rhizobiaceae</taxon>
        <taxon>Hoeflea</taxon>
    </lineage>
</organism>
<keyword evidence="3 8" id="KW-0479">Metal-binding</keyword>
<dbReference type="InterPro" id="IPR025877">
    <property type="entry name" value="MobA-like_NTP_Trfase"/>
</dbReference>
<evidence type="ECO:0000256" key="8">
    <source>
        <dbReference type="HAMAP-Rule" id="MF_00316"/>
    </source>
</evidence>
<evidence type="ECO:0000256" key="6">
    <source>
        <dbReference type="ARBA" id="ARBA00023134"/>
    </source>
</evidence>
<comment type="subcellular location">
    <subcellularLocation>
        <location evidence="8">Cytoplasm</location>
    </subcellularLocation>
</comment>
<dbReference type="SUPFAM" id="SSF53448">
    <property type="entry name" value="Nucleotide-diphospho-sugar transferases"/>
    <property type="match status" value="1"/>
</dbReference>
<proteinExistence type="inferred from homology"/>
<feature type="binding site" evidence="8">
    <location>
        <position position="23"/>
    </location>
    <ligand>
        <name>GTP</name>
        <dbReference type="ChEBI" id="CHEBI:37565"/>
    </ligand>
</feature>
<dbReference type="GO" id="GO:0046872">
    <property type="term" value="F:metal ion binding"/>
    <property type="evidence" value="ECO:0007669"/>
    <property type="project" value="UniProtKB-KW"/>
</dbReference>
<feature type="binding site" evidence="8">
    <location>
        <position position="103"/>
    </location>
    <ligand>
        <name>GTP</name>
        <dbReference type="ChEBI" id="CHEBI:37565"/>
    </ligand>
</feature>
<feature type="binding site" evidence="8">
    <location>
        <position position="69"/>
    </location>
    <ligand>
        <name>GTP</name>
        <dbReference type="ChEBI" id="CHEBI:37565"/>
    </ligand>
</feature>
<evidence type="ECO:0000256" key="3">
    <source>
        <dbReference type="ARBA" id="ARBA00022723"/>
    </source>
</evidence>
<keyword evidence="1 8" id="KW-0963">Cytoplasm</keyword>
<dbReference type="EC" id="2.7.7.77" evidence="8"/>
<evidence type="ECO:0000259" key="9">
    <source>
        <dbReference type="Pfam" id="PF12804"/>
    </source>
</evidence>
<name>A0A286IGE4_9HYPH</name>
<dbReference type="Gene3D" id="3.90.550.10">
    <property type="entry name" value="Spore Coat Polysaccharide Biosynthesis Protein SpsA, Chain A"/>
    <property type="match status" value="1"/>
</dbReference>
<keyword evidence="2 8" id="KW-0808">Transferase</keyword>
<feature type="binding site" evidence="8">
    <location>
        <position position="51"/>
    </location>
    <ligand>
        <name>GTP</name>
        <dbReference type="ChEBI" id="CHEBI:37565"/>
    </ligand>
</feature>
<keyword evidence="10" id="KW-0548">Nucleotidyltransferase</keyword>
<dbReference type="NCBIfam" id="TIGR02665">
    <property type="entry name" value="molyb_mobA"/>
    <property type="match status" value="1"/>
</dbReference>
<dbReference type="InterPro" id="IPR029044">
    <property type="entry name" value="Nucleotide-diphossugar_trans"/>
</dbReference>